<accession>F2T9H8</accession>
<dbReference type="AlphaFoldDB" id="F2T9H8"/>
<evidence type="ECO:0000313" key="1">
    <source>
        <dbReference type="EMBL" id="EGE79891.2"/>
    </source>
</evidence>
<dbReference type="Proteomes" id="UP000007802">
    <property type="component" value="Unassembled WGS sequence"/>
</dbReference>
<dbReference type="EMBL" id="GG749417">
    <property type="protein sequence ID" value="EGE79891.2"/>
    <property type="molecule type" value="Genomic_DNA"/>
</dbReference>
<reference evidence="1" key="1">
    <citation type="submission" date="2010-03" db="EMBL/GenBank/DDBJ databases">
        <title>Annotation of Blastomyces dermatitidis strain ATCC 18188.</title>
        <authorList>
            <consortium name="The Broad Institute Genome Sequencing Platform"/>
            <consortium name="Broad Institute Genome Sequencing Center for Infectious Disease."/>
            <person name="Cuomo C."/>
            <person name="Klein B."/>
            <person name="Sullivan T."/>
            <person name="Heitman J."/>
            <person name="Young S."/>
            <person name="Zeng Q."/>
            <person name="Gargeya S."/>
            <person name="Alvarado L."/>
            <person name="Berlin A.M."/>
            <person name="Chapman S.B."/>
            <person name="Chen Z."/>
            <person name="Freedman E."/>
            <person name="Gellesch M."/>
            <person name="Goldberg J."/>
            <person name="Griggs A."/>
            <person name="Gujja S."/>
            <person name="Heilman E."/>
            <person name="Heiman D."/>
            <person name="Howarth C."/>
            <person name="Mehta T."/>
            <person name="Neiman D."/>
            <person name="Pearson M."/>
            <person name="Roberts A."/>
            <person name="Saif S."/>
            <person name="Shea T."/>
            <person name="Shenoy N."/>
            <person name="Sisk P."/>
            <person name="Stolte C."/>
            <person name="Sykes S."/>
            <person name="White J."/>
            <person name="Yandava C."/>
            <person name="Haas B."/>
            <person name="Nusbaum C."/>
            <person name="Birren B."/>
        </authorList>
    </citation>
    <scope>NUCLEOTIDE SEQUENCE [LARGE SCALE GENOMIC DNA]</scope>
    <source>
        <strain evidence="1">ATCC 18188</strain>
    </source>
</reference>
<protein>
    <submittedName>
        <fullName evidence="1">Uncharacterized protein</fullName>
    </submittedName>
</protein>
<proteinExistence type="predicted"/>
<name>F2T9H8_AJEDA</name>
<organism evidence="1">
    <name type="scientific">Ajellomyces dermatitidis (strain ATCC 18188 / CBS 674.68)</name>
    <name type="common">Blastomyces dermatitidis</name>
    <dbReference type="NCBI Taxonomy" id="653446"/>
    <lineage>
        <taxon>Eukaryota</taxon>
        <taxon>Fungi</taxon>
        <taxon>Dikarya</taxon>
        <taxon>Ascomycota</taxon>
        <taxon>Pezizomycotina</taxon>
        <taxon>Eurotiomycetes</taxon>
        <taxon>Eurotiomycetidae</taxon>
        <taxon>Onygenales</taxon>
        <taxon>Ajellomycetaceae</taxon>
        <taxon>Blastomyces</taxon>
    </lineage>
</organism>
<gene>
    <name evidence="1" type="ORF">BDDG_02832</name>
</gene>
<sequence length="95" mass="10147">MHPILVMTCNLREISGSGTNINPGGFAAMITWQPGPSGLVKNSSKEPNELELRNLLVARVTDEILGILALKGGPPRESGGSIAQPPSHTHLFMEF</sequence>
<dbReference type="HOGENOM" id="CLU_146142_0_0_1"/>